<dbReference type="GO" id="GO:0005739">
    <property type="term" value="C:mitochondrion"/>
    <property type="evidence" value="ECO:0007669"/>
    <property type="project" value="UniProtKB-SubCell"/>
</dbReference>
<feature type="signal peptide" evidence="10">
    <location>
        <begin position="1"/>
        <end position="25"/>
    </location>
</feature>
<protein>
    <submittedName>
        <fullName evidence="12">Coiled-coil domain-containing protein 90B, mitochondrial-like isoform X2</fullName>
    </submittedName>
</protein>
<evidence type="ECO:0000313" key="12">
    <source>
        <dbReference type="RefSeq" id="XP_030885098.1"/>
    </source>
</evidence>
<evidence type="ECO:0000256" key="10">
    <source>
        <dbReference type="SAM" id="SignalP"/>
    </source>
</evidence>
<feature type="transmembrane region" description="Helical" evidence="9">
    <location>
        <begin position="119"/>
        <end position="136"/>
    </location>
</feature>
<sequence>MSHPVPTVLCAILLIASFHAHSKIAVVDRPSVRLLLSSQCLSQDFFTTTTKEGYDMRRVDITPLEQRRLTFDTHALVQDLETHGFDKAQAETIVSALTTLSNVSLDSIYKEMVTRAQQVIFSLLSVLTVSSVFFILHL</sequence>
<evidence type="ECO:0000256" key="3">
    <source>
        <dbReference type="ARBA" id="ARBA00007224"/>
    </source>
</evidence>
<evidence type="ECO:0000256" key="4">
    <source>
        <dbReference type="ARBA" id="ARBA00022692"/>
    </source>
</evidence>
<dbReference type="RefSeq" id="XP_030885098.1">
    <property type="nucleotide sequence ID" value="XM_031029238.1"/>
</dbReference>
<dbReference type="GO" id="GO:0016020">
    <property type="term" value="C:membrane"/>
    <property type="evidence" value="ECO:0007669"/>
    <property type="project" value="UniProtKB-SubCell"/>
</dbReference>
<evidence type="ECO:0000256" key="6">
    <source>
        <dbReference type="ARBA" id="ARBA00023054"/>
    </source>
</evidence>
<keyword evidence="5 9" id="KW-1133">Transmembrane helix</keyword>
<reference evidence="12" key="1">
    <citation type="submission" date="2025-08" db="UniProtKB">
        <authorList>
            <consortium name="RefSeq"/>
        </authorList>
    </citation>
    <scope>IDENTIFICATION</scope>
    <source>
        <tissue evidence="12">Liver</tissue>
    </source>
</reference>
<dbReference type="AlphaFoldDB" id="A0A7F8QXG8"/>
<comment type="similarity">
    <text evidence="3">Belongs to the CCDC90 family.</text>
</comment>
<evidence type="ECO:0000256" key="7">
    <source>
        <dbReference type="ARBA" id="ARBA00023128"/>
    </source>
</evidence>
<gene>
    <name evidence="12" type="primary">LOC102730550</name>
</gene>
<dbReference type="PANTHER" id="PTHR14360">
    <property type="entry name" value="PROTEIN FMP32, MITOCHONDRIAL"/>
    <property type="match status" value="1"/>
</dbReference>
<evidence type="ECO:0000313" key="11">
    <source>
        <dbReference type="Proteomes" id="UP000245341"/>
    </source>
</evidence>
<keyword evidence="8 9" id="KW-0472">Membrane</keyword>
<dbReference type="PANTHER" id="PTHR14360:SF14">
    <property type="entry name" value="COILED-COIL DOMAIN-CONTAINING PROTEIN 90B, MITOCHONDRIAL"/>
    <property type="match status" value="1"/>
</dbReference>
<dbReference type="Gene3D" id="1.20.5.340">
    <property type="match status" value="1"/>
</dbReference>
<name>A0A7F8QXG8_LEPWE</name>
<dbReference type="Pfam" id="PF07798">
    <property type="entry name" value="CCDC90-like"/>
    <property type="match status" value="1"/>
</dbReference>
<comment type="subcellular location">
    <subcellularLocation>
        <location evidence="2">Membrane</location>
    </subcellularLocation>
    <subcellularLocation>
        <location evidence="1">Mitochondrion</location>
    </subcellularLocation>
</comment>
<evidence type="ECO:0000256" key="2">
    <source>
        <dbReference type="ARBA" id="ARBA00004370"/>
    </source>
</evidence>
<keyword evidence="4 9" id="KW-0812">Transmembrane</keyword>
<evidence type="ECO:0000256" key="1">
    <source>
        <dbReference type="ARBA" id="ARBA00004173"/>
    </source>
</evidence>
<keyword evidence="6" id="KW-0175">Coiled coil</keyword>
<organism evidence="11 12">
    <name type="scientific">Leptonychotes weddellii</name>
    <name type="common">Weddell seal</name>
    <name type="synonym">Otaria weddellii</name>
    <dbReference type="NCBI Taxonomy" id="9713"/>
    <lineage>
        <taxon>Eukaryota</taxon>
        <taxon>Metazoa</taxon>
        <taxon>Chordata</taxon>
        <taxon>Craniata</taxon>
        <taxon>Vertebrata</taxon>
        <taxon>Euteleostomi</taxon>
        <taxon>Mammalia</taxon>
        <taxon>Eutheria</taxon>
        <taxon>Laurasiatheria</taxon>
        <taxon>Carnivora</taxon>
        <taxon>Caniformia</taxon>
        <taxon>Pinnipedia</taxon>
        <taxon>Phocidae</taxon>
        <taxon>Monachinae</taxon>
        <taxon>Lobodontini</taxon>
        <taxon>Leptonychotes</taxon>
    </lineage>
</organism>
<feature type="chain" id="PRO_5028956701" evidence="10">
    <location>
        <begin position="26"/>
        <end position="138"/>
    </location>
</feature>
<dbReference type="GeneID" id="102730550"/>
<accession>A0A7F8QXG8</accession>
<dbReference type="InterPro" id="IPR024461">
    <property type="entry name" value="CCDC90-like"/>
</dbReference>
<evidence type="ECO:0000256" key="8">
    <source>
        <dbReference type="ARBA" id="ARBA00023136"/>
    </source>
</evidence>
<proteinExistence type="inferred from homology"/>
<evidence type="ECO:0000256" key="5">
    <source>
        <dbReference type="ARBA" id="ARBA00022989"/>
    </source>
</evidence>
<evidence type="ECO:0000256" key="9">
    <source>
        <dbReference type="SAM" id="Phobius"/>
    </source>
</evidence>
<keyword evidence="7" id="KW-0496">Mitochondrion</keyword>
<keyword evidence="10" id="KW-0732">Signal</keyword>
<keyword evidence="11" id="KW-1185">Reference proteome</keyword>
<dbReference type="Proteomes" id="UP000245341">
    <property type="component" value="Unplaced"/>
</dbReference>